<keyword evidence="3" id="KW-1185">Reference proteome</keyword>
<feature type="signal peptide" evidence="1">
    <location>
        <begin position="1"/>
        <end position="15"/>
    </location>
</feature>
<evidence type="ECO:0000256" key="1">
    <source>
        <dbReference type="SAM" id="SignalP"/>
    </source>
</evidence>
<feature type="chain" id="PRO_5043942936" evidence="1">
    <location>
        <begin position="16"/>
        <end position="63"/>
    </location>
</feature>
<sequence>MIKLIILIMIVAAAANEKTCPERNIDCRIVRCRNIKECGSNEKLLEGDGICQCCNQCVPKDGC</sequence>
<comment type="caution">
    <text evidence="2">The sequence shown here is derived from an EMBL/GenBank/DDBJ whole genome shotgun (WGS) entry which is preliminary data.</text>
</comment>
<keyword evidence="1" id="KW-0732">Signal</keyword>
<dbReference type="Proteomes" id="UP001497382">
    <property type="component" value="Unassembled WGS sequence"/>
</dbReference>
<dbReference type="EMBL" id="CAXIEN010000089">
    <property type="protein sequence ID" value="CAL1275913.1"/>
    <property type="molecule type" value="Genomic_DNA"/>
</dbReference>
<organism evidence="2 3">
    <name type="scientific">Larinioides sclopetarius</name>
    <dbReference type="NCBI Taxonomy" id="280406"/>
    <lineage>
        <taxon>Eukaryota</taxon>
        <taxon>Metazoa</taxon>
        <taxon>Ecdysozoa</taxon>
        <taxon>Arthropoda</taxon>
        <taxon>Chelicerata</taxon>
        <taxon>Arachnida</taxon>
        <taxon>Araneae</taxon>
        <taxon>Araneomorphae</taxon>
        <taxon>Entelegynae</taxon>
        <taxon>Araneoidea</taxon>
        <taxon>Araneidae</taxon>
        <taxon>Larinioides</taxon>
    </lineage>
</organism>
<gene>
    <name evidence="2" type="ORF">LARSCL_LOCUS8365</name>
</gene>
<name>A0AAV1ZXI4_9ARAC</name>
<evidence type="ECO:0000313" key="3">
    <source>
        <dbReference type="Proteomes" id="UP001497382"/>
    </source>
</evidence>
<accession>A0AAV1ZXI4</accession>
<dbReference type="AlphaFoldDB" id="A0AAV1ZXI4"/>
<reference evidence="2 3" key="1">
    <citation type="submission" date="2024-04" db="EMBL/GenBank/DDBJ databases">
        <authorList>
            <person name="Rising A."/>
            <person name="Reimegard J."/>
            <person name="Sonavane S."/>
            <person name="Akerstrom W."/>
            <person name="Nylinder S."/>
            <person name="Hedman E."/>
            <person name="Kallberg Y."/>
        </authorList>
    </citation>
    <scope>NUCLEOTIDE SEQUENCE [LARGE SCALE GENOMIC DNA]</scope>
</reference>
<evidence type="ECO:0000313" key="2">
    <source>
        <dbReference type="EMBL" id="CAL1275913.1"/>
    </source>
</evidence>
<proteinExistence type="predicted"/>
<protein>
    <submittedName>
        <fullName evidence="2">Uncharacterized protein</fullName>
    </submittedName>
</protein>